<gene>
    <name evidence="1" type="ORF">HYZ11_05700</name>
</gene>
<dbReference type="EMBL" id="JACPUR010000014">
    <property type="protein sequence ID" value="MBI3127077.1"/>
    <property type="molecule type" value="Genomic_DNA"/>
</dbReference>
<comment type="caution">
    <text evidence="1">The sequence shown here is derived from an EMBL/GenBank/DDBJ whole genome shotgun (WGS) entry which is preliminary data.</text>
</comment>
<organism evidence="1 2">
    <name type="scientific">Tectimicrobiota bacterium</name>
    <dbReference type="NCBI Taxonomy" id="2528274"/>
    <lineage>
        <taxon>Bacteria</taxon>
        <taxon>Pseudomonadati</taxon>
        <taxon>Nitrospinota/Tectimicrobiota group</taxon>
        <taxon>Candidatus Tectimicrobiota</taxon>
    </lineage>
</organism>
<dbReference type="Proteomes" id="UP000782312">
    <property type="component" value="Unassembled WGS sequence"/>
</dbReference>
<accession>A0A932MN03</accession>
<evidence type="ECO:0000313" key="1">
    <source>
        <dbReference type="EMBL" id="MBI3127077.1"/>
    </source>
</evidence>
<name>A0A932MN03_UNCTE</name>
<reference evidence="1" key="1">
    <citation type="submission" date="2020-07" db="EMBL/GenBank/DDBJ databases">
        <title>Huge and variable diversity of episymbiotic CPR bacteria and DPANN archaea in groundwater ecosystems.</title>
        <authorList>
            <person name="He C.Y."/>
            <person name="Keren R."/>
            <person name="Whittaker M."/>
            <person name="Farag I.F."/>
            <person name="Doudna J."/>
            <person name="Cate J.H.D."/>
            <person name="Banfield J.F."/>
        </authorList>
    </citation>
    <scope>NUCLEOTIDE SEQUENCE</scope>
    <source>
        <strain evidence="1">NC_groundwater_763_Ag_S-0.2um_68_21</strain>
    </source>
</reference>
<proteinExistence type="predicted"/>
<dbReference type="AlphaFoldDB" id="A0A932MN03"/>
<protein>
    <submittedName>
        <fullName evidence="1">Uncharacterized protein</fullName>
    </submittedName>
</protein>
<evidence type="ECO:0000313" key="2">
    <source>
        <dbReference type="Proteomes" id="UP000782312"/>
    </source>
</evidence>
<sequence>MLEPERFLVELTENFGAETQPDGKVRTSRKQLEACAAKAKANVIFSHAKNFEKGIHIPTVSVRRVEKKGKKTETEILFFTFEEKDGAIVSDPAEWGRVPTQIFG</sequence>